<dbReference type="KEGG" id="lhw:BSQ49_12320"/>
<dbReference type="SMART" id="SM00062">
    <property type="entry name" value="PBPb"/>
    <property type="match status" value="1"/>
</dbReference>
<reference evidence="3 4" key="1">
    <citation type="submission" date="2016-11" db="EMBL/GenBank/DDBJ databases">
        <title>Interaction between Lactobacillus species and yeast in water kefir.</title>
        <authorList>
            <person name="Behr J."/>
            <person name="Xu D."/>
            <person name="Vogel R.F."/>
        </authorList>
    </citation>
    <scope>NUCLEOTIDE SEQUENCE [LARGE SCALE GENOMIC DNA]</scope>
    <source>
        <strain evidence="3 4">TMW 1.1822</strain>
        <plasmid evidence="4">pl11822-2</plasmid>
    </source>
</reference>
<organism evidence="3 4">
    <name type="scientific">Liquorilactobacillus hordei</name>
    <dbReference type="NCBI Taxonomy" id="468911"/>
    <lineage>
        <taxon>Bacteria</taxon>
        <taxon>Bacillati</taxon>
        <taxon>Bacillota</taxon>
        <taxon>Bacilli</taxon>
        <taxon>Lactobacillales</taxon>
        <taxon>Lactobacillaceae</taxon>
        <taxon>Liquorilactobacillus</taxon>
    </lineage>
</organism>
<feature type="domain" description="Solute-binding protein family 3/N-terminal" evidence="2">
    <location>
        <begin position="43"/>
        <end position="277"/>
    </location>
</feature>
<keyword evidence="1" id="KW-0732">Signal</keyword>
<dbReference type="Pfam" id="PF00497">
    <property type="entry name" value="SBP_bac_3"/>
    <property type="match status" value="1"/>
</dbReference>
<accession>A0A3Q8CYI4</accession>
<gene>
    <name evidence="3" type="ORF">BSQ49_12320</name>
</gene>
<evidence type="ECO:0000256" key="1">
    <source>
        <dbReference type="ARBA" id="ARBA00022729"/>
    </source>
</evidence>
<name>A0A3Q8CYI4_9LACO</name>
<dbReference type="Proteomes" id="UP000314960">
    <property type="component" value="Plasmid pL11822-2"/>
</dbReference>
<evidence type="ECO:0000313" key="3">
    <source>
        <dbReference type="EMBL" id="AUJ31021.1"/>
    </source>
</evidence>
<sequence length="277" mass="30506">MQPKKNYKIIWGLLVISLLFVTAGCAQKNSQANAVKKIQAKGTLVIGTSADFAPFEFPIVKDGKKQIVGYDIMLAQKIADDLDVKLKVENVEFSSLISEVKNKKVDLVLAGLSATKQRKQSISFSIPYYTSHNVLLIRKGDQSKYQSLQELKQKNIGVQQGSTQETYAQKQLKGSQLVVESLVTSLATELKEGKIDGIVVGDKVAANYVAKFPEQYAVASIKLPTAASKQTYSVGIAKGNHALVKRVNRVIKKLQKNGTDEKLFNRAKQLQEKYGSN</sequence>
<dbReference type="EMBL" id="CP018178">
    <property type="protein sequence ID" value="AUJ31021.1"/>
    <property type="molecule type" value="Genomic_DNA"/>
</dbReference>
<dbReference type="SUPFAM" id="SSF53850">
    <property type="entry name" value="Periplasmic binding protein-like II"/>
    <property type="match status" value="1"/>
</dbReference>
<dbReference type="AlphaFoldDB" id="A0A3Q8CYI4"/>
<protein>
    <submittedName>
        <fullName evidence="3">Glutamate ABC transporter substrate-binding protein</fullName>
    </submittedName>
</protein>
<proteinExistence type="predicted"/>
<geneLocation type="plasmid" evidence="4">
    <name>pl11822-2</name>
</geneLocation>
<dbReference type="PANTHER" id="PTHR35936:SF17">
    <property type="entry name" value="ARGININE-BINDING EXTRACELLULAR PROTEIN ARTP"/>
    <property type="match status" value="1"/>
</dbReference>
<evidence type="ECO:0000313" key="4">
    <source>
        <dbReference type="Proteomes" id="UP000314960"/>
    </source>
</evidence>
<dbReference type="Gene3D" id="3.40.190.10">
    <property type="entry name" value="Periplasmic binding protein-like II"/>
    <property type="match status" value="2"/>
</dbReference>
<keyword evidence="3" id="KW-0614">Plasmid</keyword>
<dbReference type="PANTHER" id="PTHR35936">
    <property type="entry name" value="MEMBRANE-BOUND LYTIC MUREIN TRANSGLYCOSYLASE F"/>
    <property type="match status" value="1"/>
</dbReference>
<dbReference type="InterPro" id="IPR001638">
    <property type="entry name" value="Solute-binding_3/MltF_N"/>
</dbReference>
<dbReference type="PROSITE" id="PS51257">
    <property type="entry name" value="PROKAR_LIPOPROTEIN"/>
    <property type="match status" value="1"/>
</dbReference>
<evidence type="ECO:0000259" key="2">
    <source>
        <dbReference type="SMART" id="SM00062"/>
    </source>
</evidence>